<keyword evidence="2" id="KW-1185">Reference proteome</keyword>
<reference evidence="1" key="1">
    <citation type="submission" date="2021-01" db="EMBL/GenBank/DDBJ databases">
        <authorList>
            <person name="Sun Q."/>
        </authorList>
    </citation>
    <scope>NUCLEOTIDE SEQUENCE</scope>
    <source>
        <strain evidence="1">YIM B02566</strain>
    </source>
</reference>
<comment type="caution">
    <text evidence="1">The sequence shown here is derived from an EMBL/GenBank/DDBJ whole genome shotgun (WGS) entry which is preliminary data.</text>
</comment>
<organism evidence="1 2">
    <name type="scientific">Taklimakanibacter albus</name>
    <dbReference type="NCBI Taxonomy" id="2800327"/>
    <lineage>
        <taxon>Bacteria</taxon>
        <taxon>Pseudomonadati</taxon>
        <taxon>Pseudomonadota</taxon>
        <taxon>Alphaproteobacteria</taxon>
        <taxon>Hyphomicrobiales</taxon>
        <taxon>Aestuariivirgaceae</taxon>
        <taxon>Taklimakanibacter</taxon>
    </lineage>
</organism>
<dbReference type="Proteomes" id="UP000616151">
    <property type="component" value="Unassembled WGS sequence"/>
</dbReference>
<accession>A0ACC5QYJ7</accession>
<gene>
    <name evidence="1" type="primary">murG</name>
    <name evidence="1" type="ORF">JHL16_03780</name>
</gene>
<name>A0ACC5QYJ7_9HYPH</name>
<keyword evidence="1" id="KW-0328">Glycosyltransferase</keyword>
<dbReference type="EMBL" id="JAENHL010000004">
    <property type="protein sequence ID" value="MBK1865459.1"/>
    <property type="molecule type" value="Genomic_DNA"/>
</dbReference>
<protein>
    <submittedName>
        <fullName evidence="1">Undecaprenyldiphospho-muramoylpentapeptide beta-N-acetylglucosaminyltransferase</fullName>
        <ecNumber evidence="1">2.4.1.227</ecNumber>
    </submittedName>
</protein>
<evidence type="ECO:0000313" key="1">
    <source>
        <dbReference type="EMBL" id="MBK1865459.1"/>
    </source>
</evidence>
<dbReference type="EC" id="2.4.1.227" evidence="1"/>
<sequence length="373" mass="40205">MTSRLIVLAAGGTGGHLFPAQALAEALVRRGYAIHLMTDERVRDYGRAFPALETHLVPAATISPGKPHLLPGQLMRLYKGYQTARGVLERLKPAAVAGFGGYPSFPPVIAASRLKIPSLIHDQNAVMGRANRVLSRFADAVASSFPTLGRLPAASKDKLRYTGNPVRGIVLEKQGAPFHAAAADEPFNLLVFGGSQGARFFAEFMPQVVKLLPKAVLRHLKIVQQCRPEDIERVKAAYGTLDIAFELASFFADMPQRFADAQLIVCRSGASTIAELGVIGRPAVMVPLPHALDNDQLHNAEFFAGKGGGWVRPQAELEPQEFAAFLTRLRYQDAELAGAARAALALGMPDAAERLADLVEDLAARATMETIQK</sequence>
<keyword evidence="1" id="KW-0808">Transferase</keyword>
<proteinExistence type="predicted"/>
<evidence type="ECO:0000313" key="2">
    <source>
        <dbReference type="Proteomes" id="UP000616151"/>
    </source>
</evidence>